<evidence type="ECO:0000256" key="2">
    <source>
        <dbReference type="SAM" id="SignalP"/>
    </source>
</evidence>
<feature type="compositionally biased region" description="Polar residues" evidence="1">
    <location>
        <begin position="250"/>
        <end position="260"/>
    </location>
</feature>
<dbReference type="EMBL" id="KQ965871">
    <property type="protein sequence ID" value="KXS09290.1"/>
    <property type="molecule type" value="Genomic_DNA"/>
</dbReference>
<evidence type="ECO:0000313" key="3">
    <source>
        <dbReference type="EMBL" id="KXS09290.1"/>
    </source>
</evidence>
<feature type="compositionally biased region" description="Polar residues" evidence="1">
    <location>
        <begin position="203"/>
        <end position="223"/>
    </location>
</feature>
<protein>
    <recommendedName>
        <fullName evidence="5">SMB domain-containing protein</fullName>
    </recommendedName>
</protein>
<sequence length="270" mass="28930">MIRSGLFLVVLALSAGFPSGIAAHNRTIEVPAGPGKRWDVSLVKRQRTLGAGSACTTSDQCAGNLACVYGACDCVGSHVCSYTDYDCCVSVVTSSPPPASAGSSAALWIGVAVTLLIVCALVFGVRWWMRKRGIRIIGPTPYPEEKPGSPMSFDSRYSFDSRMLYSPPPTRAGSRVRLTVATPPPQLPYLHLQQPLQLHFPLNRSSSPFQRAGSPRTNSPLTNSPLLRPATSSSRPSSPRANSPLAYPQSAAQADYSQRFGSPLRQYMSG</sequence>
<evidence type="ECO:0000256" key="1">
    <source>
        <dbReference type="SAM" id="MobiDB-lite"/>
    </source>
</evidence>
<reference evidence="3 4" key="1">
    <citation type="journal article" date="2015" name="Genome Biol. Evol.">
        <title>Phylogenomic analyses indicate that early fungi evolved digesting cell walls of algal ancestors of land plants.</title>
        <authorList>
            <person name="Chang Y."/>
            <person name="Wang S."/>
            <person name="Sekimoto S."/>
            <person name="Aerts A.L."/>
            <person name="Choi C."/>
            <person name="Clum A."/>
            <person name="LaButti K.M."/>
            <person name="Lindquist E.A."/>
            <person name="Yee Ngan C."/>
            <person name="Ohm R.A."/>
            <person name="Salamov A.A."/>
            <person name="Grigoriev I.V."/>
            <person name="Spatafora J.W."/>
            <person name="Berbee M.L."/>
        </authorList>
    </citation>
    <scope>NUCLEOTIDE SEQUENCE [LARGE SCALE GENOMIC DNA]</scope>
    <source>
        <strain evidence="3 4">JEL478</strain>
    </source>
</reference>
<dbReference type="AlphaFoldDB" id="A0A138ZXQ1"/>
<name>A0A138ZXQ1_GONPJ</name>
<gene>
    <name evidence="3" type="ORF">M427DRAFT_64329</name>
</gene>
<organism evidence="3 4">
    <name type="scientific">Gonapodya prolifera (strain JEL478)</name>
    <name type="common">Monoblepharis prolifera</name>
    <dbReference type="NCBI Taxonomy" id="1344416"/>
    <lineage>
        <taxon>Eukaryota</taxon>
        <taxon>Fungi</taxon>
        <taxon>Fungi incertae sedis</taxon>
        <taxon>Chytridiomycota</taxon>
        <taxon>Chytridiomycota incertae sedis</taxon>
        <taxon>Monoblepharidomycetes</taxon>
        <taxon>Monoblepharidales</taxon>
        <taxon>Gonapodyaceae</taxon>
        <taxon>Gonapodya</taxon>
    </lineage>
</organism>
<dbReference type="Proteomes" id="UP000070544">
    <property type="component" value="Unassembled WGS sequence"/>
</dbReference>
<feature type="region of interest" description="Disordered" evidence="1">
    <location>
        <begin position="203"/>
        <end position="270"/>
    </location>
</feature>
<proteinExistence type="predicted"/>
<feature type="compositionally biased region" description="Low complexity" evidence="1">
    <location>
        <begin position="224"/>
        <end position="246"/>
    </location>
</feature>
<keyword evidence="2" id="KW-0732">Signal</keyword>
<accession>A0A138ZXQ1</accession>
<feature type="chain" id="PRO_5007295810" description="SMB domain-containing protein" evidence="2">
    <location>
        <begin position="23"/>
        <end position="270"/>
    </location>
</feature>
<feature type="signal peptide" evidence="2">
    <location>
        <begin position="1"/>
        <end position="22"/>
    </location>
</feature>
<evidence type="ECO:0008006" key="5">
    <source>
        <dbReference type="Google" id="ProtNLM"/>
    </source>
</evidence>
<evidence type="ECO:0000313" key="4">
    <source>
        <dbReference type="Proteomes" id="UP000070544"/>
    </source>
</evidence>
<keyword evidence="4" id="KW-1185">Reference proteome</keyword>